<sequence length="294" mass="34044">MEKRLEETLPGFRNTRERLGIIDYDGIIEEHKAKVARRMSIDIQGIARNATDDIAKDQADESEYIQDDKTIKLPKIRRTSKLETLWETREQAAMKIKTDKKEQQEGAYLASMPGKSKSKRKEDIQAELLKKQLEYDKKMRDDANVTVGRKTITNELDNKPIKDLQLTEADLKPMFVLVQVLERGQYFGVSSLIFPDQPSFSVVSNGSECIMISKKLFLEKANDAVMMNLREIESPYPGDDELQSGLQDYVDWQSVRSKIYQRLVQDKMARSINRSDFLPQYTGQYCFRTGPIWR</sequence>
<keyword evidence="3" id="KW-1185">Reference proteome</keyword>
<reference evidence="2" key="2">
    <citation type="journal article" date="2021" name="Genome Biol. Evol.">
        <title>Developing a high-quality reference genome for a parasitic bivalve with doubly uniparental inheritance (Bivalvia: Unionida).</title>
        <authorList>
            <person name="Smith C.H."/>
        </authorList>
    </citation>
    <scope>NUCLEOTIDE SEQUENCE</scope>
    <source>
        <strain evidence="2">CHS0354</strain>
        <tissue evidence="2">Mantle</tissue>
    </source>
</reference>
<evidence type="ECO:0000256" key="1">
    <source>
        <dbReference type="SAM" id="MobiDB-lite"/>
    </source>
</evidence>
<feature type="compositionally biased region" description="Basic and acidic residues" evidence="1">
    <location>
        <begin position="95"/>
        <end position="104"/>
    </location>
</feature>
<evidence type="ECO:0008006" key="4">
    <source>
        <dbReference type="Google" id="ProtNLM"/>
    </source>
</evidence>
<reference evidence="2" key="1">
    <citation type="journal article" date="2021" name="Genome Biol. Evol.">
        <title>A High-Quality Reference Genome for a Parasitic Bivalve with Doubly Uniparental Inheritance (Bivalvia: Unionida).</title>
        <authorList>
            <person name="Smith C.H."/>
        </authorList>
    </citation>
    <scope>NUCLEOTIDE SEQUENCE</scope>
    <source>
        <strain evidence="2">CHS0354</strain>
    </source>
</reference>
<organism evidence="2 3">
    <name type="scientific">Potamilus streckersoni</name>
    <dbReference type="NCBI Taxonomy" id="2493646"/>
    <lineage>
        <taxon>Eukaryota</taxon>
        <taxon>Metazoa</taxon>
        <taxon>Spiralia</taxon>
        <taxon>Lophotrochozoa</taxon>
        <taxon>Mollusca</taxon>
        <taxon>Bivalvia</taxon>
        <taxon>Autobranchia</taxon>
        <taxon>Heteroconchia</taxon>
        <taxon>Palaeoheterodonta</taxon>
        <taxon>Unionida</taxon>
        <taxon>Unionoidea</taxon>
        <taxon>Unionidae</taxon>
        <taxon>Ambleminae</taxon>
        <taxon>Lampsilini</taxon>
        <taxon>Potamilus</taxon>
    </lineage>
</organism>
<dbReference type="AlphaFoldDB" id="A0AAE0SGS2"/>
<feature type="region of interest" description="Disordered" evidence="1">
    <location>
        <begin position="95"/>
        <end position="121"/>
    </location>
</feature>
<gene>
    <name evidence="2" type="ORF">CHS0354_019509</name>
</gene>
<dbReference type="Proteomes" id="UP001195483">
    <property type="component" value="Unassembled WGS sequence"/>
</dbReference>
<proteinExistence type="predicted"/>
<reference evidence="2" key="3">
    <citation type="submission" date="2023-05" db="EMBL/GenBank/DDBJ databases">
        <authorList>
            <person name="Smith C.H."/>
        </authorList>
    </citation>
    <scope>NUCLEOTIDE SEQUENCE</scope>
    <source>
        <strain evidence="2">CHS0354</strain>
        <tissue evidence="2">Mantle</tissue>
    </source>
</reference>
<accession>A0AAE0SGS2</accession>
<comment type="caution">
    <text evidence="2">The sequence shown here is derived from an EMBL/GenBank/DDBJ whole genome shotgun (WGS) entry which is preliminary data.</text>
</comment>
<evidence type="ECO:0000313" key="2">
    <source>
        <dbReference type="EMBL" id="KAK3591740.1"/>
    </source>
</evidence>
<evidence type="ECO:0000313" key="3">
    <source>
        <dbReference type="Proteomes" id="UP001195483"/>
    </source>
</evidence>
<name>A0AAE0SGS2_9BIVA</name>
<protein>
    <recommendedName>
        <fullName evidence="4">Cyclic nucleotide-binding domain-containing protein</fullName>
    </recommendedName>
</protein>
<dbReference type="EMBL" id="JAEAOA010001196">
    <property type="protein sequence ID" value="KAK3591740.1"/>
    <property type="molecule type" value="Genomic_DNA"/>
</dbReference>